<name>A0A1G2T215_9BACT</name>
<feature type="signal peptide" evidence="1">
    <location>
        <begin position="1"/>
        <end position="20"/>
    </location>
</feature>
<evidence type="ECO:0000256" key="1">
    <source>
        <dbReference type="SAM" id="SignalP"/>
    </source>
</evidence>
<organism evidence="2 3">
    <name type="scientific">Candidatus Zambryskibacteria bacterium RIFCSPHIGHO2_01_FULL_44_22b</name>
    <dbReference type="NCBI Taxonomy" id="1802737"/>
    <lineage>
        <taxon>Bacteria</taxon>
        <taxon>Candidatus Zambryskiibacteriota</taxon>
    </lineage>
</organism>
<dbReference type="EMBL" id="MHVG01000008">
    <property type="protein sequence ID" value="OHA91038.1"/>
    <property type="molecule type" value="Genomic_DNA"/>
</dbReference>
<evidence type="ECO:0000313" key="2">
    <source>
        <dbReference type="EMBL" id="OHA91038.1"/>
    </source>
</evidence>
<keyword evidence="1" id="KW-0732">Signal</keyword>
<gene>
    <name evidence="2" type="ORF">A2832_01315</name>
</gene>
<accession>A0A1G2T215</accession>
<dbReference type="Proteomes" id="UP000178538">
    <property type="component" value="Unassembled WGS sequence"/>
</dbReference>
<proteinExistence type="predicted"/>
<evidence type="ECO:0000313" key="3">
    <source>
        <dbReference type="Proteomes" id="UP000178538"/>
    </source>
</evidence>
<dbReference type="AlphaFoldDB" id="A0A1G2T215"/>
<evidence type="ECO:0008006" key="4">
    <source>
        <dbReference type="Google" id="ProtNLM"/>
    </source>
</evidence>
<reference evidence="2 3" key="1">
    <citation type="journal article" date="2016" name="Nat. Commun.">
        <title>Thousands of microbial genomes shed light on interconnected biogeochemical processes in an aquifer system.</title>
        <authorList>
            <person name="Anantharaman K."/>
            <person name="Brown C.T."/>
            <person name="Hug L.A."/>
            <person name="Sharon I."/>
            <person name="Castelle C.J."/>
            <person name="Probst A.J."/>
            <person name="Thomas B.C."/>
            <person name="Singh A."/>
            <person name="Wilkins M.J."/>
            <person name="Karaoz U."/>
            <person name="Brodie E.L."/>
            <person name="Williams K.H."/>
            <person name="Hubbard S.S."/>
            <person name="Banfield J.F."/>
        </authorList>
    </citation>
    <scope>NUCLEOTIDE SEQUENCE [LARGE SCALE GENOMIC DNA]</scope>
</reference>
<comment type="caution">
    <text evidence="2">The sequence shown here is derived from an EMBL/GenBank/DDBJ whole genome shotgun (WGS) entry which is preliminary data.</text>
</comment>
<dbReference type="STRING" id="1802737.A2832_01315"/>
<sequence>MKRIIFLSTIYFLLTTVVNAQSVDILWQGDTYTPPFYQGKSLWSVQSKITFIAIPTSLGNPANLYYKWTRNGTVLGNNNGIGKNTIAFLGNILSQSQTIRVDIISGGNEISASASAIVTPTTPEVGVYENNPLYGFMFHNMVGENYNLKEPEITFTAFPYFFSTLTRANGAVVYEWRTNTGGLETRNSVTYRAPENAVGSSKVSLKASHKSQITQDARKDFLVEFGQ</sequence>
<protein>
    <recommendedName>
        <fullName evidence="4">Ig-like domain-containing protein</fullName>
    </recommendedName>
</protein>
<feature type="chain" id="PRO_5009584521" description="Ig-like domain-containing protein" evidence="1">
    <location>
        <begin position="21"/>
        <end position="227"/>
    </location>
</feature>